<organism evidence="2 4">
    <name type="scientific">Trichinella pseudospiralis</name>
    <name type="common">Parasitic roundworm</name>
    <dbReference type="NCBI Taxonomy" id="6337"/>
    <lineage>
        <taxon>Eukaryota</taxon>
        <taxon>Metazoa</taxon>
        <taxon>Ecdysozoa</taxon>
        <taxon>Nematoda</taxon>
        <taxon>Enoplea</taxon>
        <taxon>Dorylaimia</taxon>
        <taxon>Trichinellida</taxon>
        <taxon>Trichinellidae</taxon>
        <taxon>Trichinella</taxon>
    </lineage>
</organism>
<comment type="caution">
    <text evidence="2">The sequence shown here is derived from an EMBL/GenBank/DDBJ whole genome shotgun (WGS) entry which is preliminary data.</text>
</comment>
<reference evidence="3 4" key="1">
    <citation type="submission" date="2015-01" db="EMBL/GenBank/DDBJ databases">
        <title>Evolution of Trichinella species and genotypes.</title>
        <authorList>
            <person name="Korhonen P.K."/>
            <person name="Edoardo P."/>
            <person name="Giuseppe L.R."/>
            <person name="Gasser R.B."/>
        </authorList>
    </citation>
    <scope>NUCLEOTIDE SEQUENCE [LARGE SCALE GENOMIC DNA]</scope>
    <source>
        <strain evidence="1">ISS13</strain>
        <strain evidence="2">ISS176</strain>
    </source>
</reference>
<proteinExistence type="predicted"/>
<sequence length="103" mass="11575">MAYLNGSQSSVDFGLEYAENGIPFGLLVSGHVTDGPSDMLTDKHGDVCAGKVNLIFYCRCKISFRYSLMKYHYKNHSTSEFLSSRYLNSSTHSLGDPRLVQWL</sequence>
<dbReference type="AlphaFoldDB" id="A0A0V1J5R3"/>
<dbReference type="Proteomes" id="UP000054632">
    <property type="component" value="Unassembled WGS sequence"/>
</dbReference>
<dbReference type="Proteomes" id="UP000054826">
    <property type="component" value="Unassembled WGS sequence"/>
</dbReference>
<evidence type="ECO:0000313" key="1">
    <source>
        <dbReference type="EMBL" id="KRY67058.1"/>
    </source>
</evidence>
<evidence type="ECO:0000313" key="3">
    <source>
        <dbReference type="Proteomes" id="UP000054632"/>
    </source>
</evidence>
<accession>A0A0V1J5R3</accession>
<gene>
    <name evidence="1" type="ORF">T4A_12572</name>
    <name evidence="2" type="ORF">T4C_2588</name>
</gene>
<dbReference type="EMBL" id="JYDR01000148">
    <property type="protein sequence ID" value="KRY67058.1"/>
    <property type="molecule type" value="Genomic_DNA"/>
</dbReference>
<evidence type="ECO:0000313" key="2">
    <source>
        <dbReference type="EMBL" id="KRZ30305.1"/>
    </source>
</evidence>
<name>A0A0V1J5R3_TRIPS</name>
<dbReference type="EMBL" id="JYDV01000130">
    <property type="protein sequence ID" value="KRZ30305.1"/>
    <property type="molecule type" value="Genomic_DNA"/>
</dbReference>
<protein>
    <submittedName>
        <fullName evidence="2">Uncharacterized protein</fullName>
    </submittedName>
</protein>
<evidence type="ECO:0000313" key="4">
    <source>
        <dbReference type="Proteomes" id="UP000054826"/>
    </source>
</evidence>